<dbReference type="Gene3D" id="2.60.120.10">
    <property type="entry name" value="Jelly Rolls"/>
    <property type="match status" value="1"/>
</dbReference>
<dbReference type="PANTHER" id="PTHR46797">
    <property type="entry name" value="HTH-TYPE TRANSCRIPTIONAL REGULATOR"/>
    <property type="match status" value="1"/>
</dbReference>
<gene>
    <name evidence="3" type="ORF">DAETH_29790</name>
</gene>
<dbReference type="SMART" id="SM00530">
    <property type="entry name" value="HTH_XRE"/>
    <property type="match status" value="1"/>
</dbReference>
<accession>A0ABM8AGT0</accession>
<dbReference type="PANTHER" id="PTHR46797:SF10">
    <property type="entry name" value="BLR1115 PROTEIN"/>
    <property type="match status" value="1"/>
</dbReference>
<dbReference type="CDD" id="cd02209">
    <property type="entry name" value="cupin_XRE_C"/>
    <property type="match status" value="1"/>
</dbReference>
<name>A0ABM8AGT0_9DEIO</name>
<dbReference type="InterPro" id="IPR001387">
    <property type="entry name" value="Cro/C1-type_HTH"/>
</dbReference>
<dbReference type="Gene3D" id="1.10.260.40">
    <property type="entry name" value="lambda repressor-like DNA-binding domains"/>
    <property type="match status" value="1"/>
</dbReference>
<dbReference type="PROSITE" id="PS50943">
    <property type="entry name" value="HTH_CROC1"/>
    <property type="match status" value="1"/>
</dbReference>
<dbReference type="EMBL" id="AP026560">
    <property type="protein sequence ID" value="BDP43010.1"/>
    <property type="molecule type" value="Genomic_DNA"/>
</dbReference>
<dbReference type="Proteomes" id="UP001064971">
    <property type="component" value="Chromosome"/>
</dbReference>
<dbReference type="InterPro" id="IPR011051">
    <property type="entry name" value="RmlC_Cupin_sf"/>
</dbReference>
<dbReference type="InterPro" id="IPR010982">
    <property type="entry name" value="Lambda_DNA-bd_dom_sf"/>
</dbReference>
<dbReference type="Pfam" id="PF01381">
    <property type="entry name" value="HTH_3"/>
    <property type="match status" value="1"/>
</dbReference>
<evidence type="ECO:0000256" key="1">
    <source>
        <dbReference type="ARBA" id="ARBA00023125"/>
    </source>
</evidence>
<evidence type="ECO:0000259" key="2">
    <source>
        <dbReference type="PROSITE" id="PS50943"/>
    </source>
</evidence>
<dbReference type="InterPro" id="IPR014710">
    <property type="entry name" value="RmlC-like_jellyroll"/>
</dbReference>
<keyword evidence="1" id="KW-0238">DNA-binding</keyword>
<keyword evidence="4" id="KW-1185">Reference proteome</keyword>
<dbReference type="InterPro" id="IPR050807">
    <property type="entry name" value="TransReg_Diox_bact_type"/>
</dbReference>
<protein>
    <submittedName>
        <fullName evidence="3">XRE family transcriptional regulator</fullName>
    </submittedName>
</protein>
<proteinExistence type="predicted"/>
<sequence length="179" mass="19445">MLIARRVRLEREARGWSQADLAERSGVSKATVSKIERGEMSPTAVLLVRLASAFDLTLAGLLLRAEGEAARVSRAADQPAWRDPATGYLRTQVFARPDHPLEIARIELPAGARVTLPAVSYTHIRQAVWVLSGELVIMEGGVWHTLGEGDCLGFGTPSEVTLANETARTCIYVVLLTRG</sequence>
<evidence type="ECO:0000313" key="4">
    <source>
        <dbReference type="Proteomes" id="UP001064971"/>
    </source>
</evidence>
<organism evidence="3 4">
    <name type="scientific">Deinococcus aetherius</name>
    <dbReference type="NCBI Taxonomy" id="200252"/>
    <lineage>
        <taxon>Bacteria</taxon>
        <taxon>Thermotogati</taxon>
        <taxon>Deinococcota</taxon>
        <taxon>Deinococci</taxon>
        <taxon>Deinococcales</taxon>
        <taxon>Deinococcaceae</taxon>
        <taxon>Deinococcus</taxon>
    </lineage>
</organism>
<feature type="domain" description="HTH cro/C1-type" evidence="2">
    <location>
        <begin position="7"/>
        <end position="61"/>
    </location>
</feature>
<dbReference type="SUPFAM" id="SSF47413">
    <property type="entry name" value="lambda repressor-like DNA-binding domains"/>
    <property type="match status" value="1"/>
</dbReference>
<reference evidence="3" key="1">
    <citation type="submission" date="2022-07" db="EMBL/GenBank/DDBJ databases">
        <title>Complete Genome Sequence of the Radioresistant Bacterium Deinococcus aetherius ST0316, Isolated from the Air Dust collected in Lower Stratosphere above Japan.</title>
        <authorList>
            <person name="Satoh K."/>
            <person name="Hagiwara K."/>
            <person name="Katsumata K."/>
            <person name="Kubo A."/>
            <person name="Yokobori S."/>
            <person name="Yamagishi A."/>
            <person name="Oono Y."/>
            <person name="Narumi I."/>
        </authorList>
    </citation>
    <scope>NUCLEOTIDE SEQUENCE</scope>
    <source>
        <strain evidence="3">ST0316</strain>
    </source>
</reference>
<dbReference type="SUPFAM" id="SSF51182">
    <property type="entry name" value="RmlC-like cupins"/>
    <property type="match status" value="1"/>
</dbReference>
<evidence type="ECO:0000313" key="3">
    <source>
        <dbReference type="EMBL" id="BDP43010.1"/>
    </source>
</evidence>
<dbReference type="CDD" id="cd00093">
    <property type="entry name" value="HTH_XRE"/>
    <property type="match status" value="1"/>
</dbReference>